<evidence type="ECO:0000313" key="3">
    <source>
        <dbReference type="EMBL" id="AGZ54398.1"/>
    </source>
</evidence>
<proteinExistence type="predicted"/>
<keyword evidence="2" id="KW-0732">Signal</keyword>
<dbReference type="AlphaFoldDB" id="U5WYR3"/>
<dbReference type="KEGG" id="mkn:MKAN_22225"/>
<feature type="region of interest" description="Disordered" evidence="1">
    <location>
        <begin position="48"/>
        <end position="88"/>
    </location>
</feature>
<evidence type="ECO:0008006" key="5">
    <source>
        <dbReference type="Google" id="ProtNLM"/>
    </source>
</evidence>
<feature type="chain" id="PRO_5004666580" description="PPE family C-terminal domain-containing protein" evidence="2">
    <location>
        <begin position="27"/>
        <end position="150"/>
    </location>
</feature>
<name>U5WYR3_MYCKA</name>
<dbReference type="EMBL" id="CP006835">
    <property type="protein sequence ID" value="AGZ54398.1"/>
    <property type="molecule type" value="Genomic_DNA"/>
</dbReference>
<evidence type="ECO:0000256" key="1">
    <source>
        <dbReference type="SAM" id="MobiDB-lite"/>
    </source>
</evidence>
<organism evidence="3 4">
    <name type="scientific">Mycobacterium kansasii ATCC 12478</name>
    <dbReference type="NCBI Taxonomy" id="557599"/>
    <lineage>
        <taxon>Bacteria</taxon>
        <taxon>Bacillati</taxon>
        <taxon>Actinomycetota</taxon>
        <taxon>Actinomycetes</taxon>
        <taxon>Mycobacteriales</taxon>
        <taxon>Mycobacteriaceae</taxon>
        <taxon>Mycobacterium</taxon>
    </lineage>
</organism>
<gene>
    <name evidence="3" type="ORF">MKAN_22225</name>
</gene>
<evidence type="ECO:0000313" key="4">
    <source>
        <dbReference type="Proteomes" id="UP000017786"/>
    </source>
</evidence>
<feature type="signal peptide" evidence="2">
    <location>
        <begin position="1"/>
        <end position="26"/>
    </location>
</feature>
<dbReference type="Proteomes" id="UP000017786">
    <property type="component" value="Chromosome"/>
</dbReference>
<feature type="region of interest" description="Disordered" evidence="1">
    <location>
        <begin position="117"/>
        <end position="150"/>
    </location>
</feature>
<evidence type="ECO:0000256" key="2">
    <source>
        <dbReference type="SAM" id="SignalP"/>
    </source>
</evidence>
<protein>
    <recommendedName>
        <fullName evidence="5">PPE family C-terminal domain-containing protein</fullName>
    </recommendedName>
</protein>
<accession>U5WYR3</accession>
<dbReference type="HOGENOM" id="CLU_125433_0_0_11"/>
<sequence>MIATINGCTVAARAASNALATARAWAAAPEAWPAAALNHRAYGAAAAAIAADAGPRHEPSTNPDATEENDDAAPASSPASPSQAVAAASIGCGPAPAKIRTELISGGNTEKFITLALPQPTCPDRRARDYGPEQPLHRRAQAVSGSGELL</sequence>
<reference evidence="3 4" key="1">
    <citation type="submission" date="2013-10" db="EMBL/GenBank/DDBJ databases">
        <title>Genome sequence of Mycobacterium kansasii.</title>
        <authorList>
            <consortium name="McGill University Mycobacterium genome consortium"/>
            <person name="Veyrier F.J."/>
            <person name="Behr M.A."/>
        </authorList>
    </citation>
    <scope>NUCLEOTIDE SEQUENCE [LARGE SCALE GENOMIC DNA]</scope>
    <source>
        <strain evidence="3 4">ATCC 12478</strain>
    </source>
</reference>
<feature type="compositionally biased region" description="Low complexity" evidence="1">
    <location>
        <begin position="72"/>
        <end position="88"/>
    </location>
</feature>